<evidence type="ECO:0000313" key="3">
    <source>
        <dbReference type="Proteomes" id="UP000187209"/>
    </source>
</evidence>
<sequence length="357" mass="41516">MGCSYGKASAIQELNQIIKQISLENIQLEKERDKLKSQHDDRPEEEKDSLQDLRIMHSDLEKEIKELKDIMNDFVPQGEAADPTNMTVKAGIEKITEIQRELEEKSQKIRDMITKREEIKKEHESLESLINETEKQIADLEGAIESQEETLKDQENIEEKLQMFEKEKSVLIDELREAENIYKDLSEEVKHWEGDENSNTAEKHSYEALLSLSESDVNRELKIVEKELEDLSSQIKDLELKEAELQQMDNYIASLQSKLSSNSKNANIKQQILESQERIENLKHEKKKVKEEVTKLRRFTSITQDGTNGKIQALNEILERRKIAGDSSDRSEKESIVSDVEETLKRAKEFSQNMRDR</sequence>
<evidence type="ECO:0000256" key="1">
    <source>
        <dbReference type="SAM" id="MobiDB-lite"/>
    </source>
</evidence>
<protein>
    <submittedName>
        <fullName evidence="2">Uncharacterized protein</fullName>
    </submittedName>
</protein>
<dbReference type="EMBL" id="MPUH01000159">
    <property type="protein sequence ID" value="OMJ88111.1"/>
    <property type="molecule type" value="Genomic_DNA"/>
</dbReference>
<proteinExistence type="predicted"/>
<comment type="caution">
    <text evidence="2">The sequence shown here is derived from an EMBL/GenBank/DDBJ whole genome shotgun (WGS) entry which is preliminary data.</text>
</comment>
<gene>
    <name evidence="2" type="ORF">SteCoe_10011</name>
</gene>
<dbReference type="Proteomes" id="UP000187209">
    <property type="component" value="Unassembled WGS sequence"/>
</dbReference>
<evidence type="ECO:0000313" key="2">
    <source>
        <dbReference type="EMBL" id="OMJ88111.1"/>
    </source>
</evidence>
<organism evidence="2 3">
    <name type="scientific">Stentor coeruleus</name>
    <dbReference type="NCBI Taxonomy" id="5963"/>
    <lineage>
        <taxon>Eukaryota</taxon>
        <taxon>Sar</taxon>
        <taxon>Alveolata</taxon>
        <taxon>Ciliophora</taxon>
        <taxon>Postciliodesmatophora</taxon>
        <taxon>Heterotrichea</taxon>
        <taxon>Heterotrichida</taxon>
        <taxon>Stentoridae</taxon>
        <taxon>Stentor</taxon>
    </lineage>
</organism>
<accession>A0A1R2CGF5</accession>
<reference evidence="2 3" key="1">
    <citation type="submission" date="2016-11" db="EMBL/GenBank/DDBJ databases">
        <title>The macronuclear genome of Stentor coeruleus: a giant cell with tiny introns.</title>
        <authorList>
            <person name="Slabodnick M."/>
            <person name="Ruby J.G."/>
            <person name="Reiff S.B."/>
            <person name="Swart E.C."/>
            <person name="Gosai S."/>
            <person name="Prabakaran S."/>
            <person name="Witkowska E."/>
            <person name="Larue G.E."/>
            <person name="Fisher S."/>
            <person name="Freeman R.M."/>
            <person name="Gunawardena J."/>
            <person name="Chu W."/>
            <person name="Stover N.A."/>
            <person name="Gregory B.D."/>
            <person name="Nowacki M."/>
            <person name="Derisi J."/>
            <person name="Roy S.W."/>
            <person name="Marshall W.F."/>
            <person name="Sood P."/>
        </authorList>
    </citation>
    <scope>NUCLEOTIDE SEQUENCE [LARGE SCALE GENOMIC DNA]</scope>
    <source>
        <strain evidence="2">WM001</strain>
    </source>
</reference>
<feature type="region of interest" description="Disordered" evidence="1">
    <location>
        <begin position="32"/>
        <end position="54"/>
    </location>
</feature>
<dbReference type="AlphaFoldDB" id="A0A1R2CGF5"/>
<name>A0A1R2CGF5_9CILI</name>
<keyword evidence="3" id="KW-1185">Reference proteome</keyword>